<dbReference type="InterPro" id="IPR013087">
    <property type="entry name" value="Znf_C2H2_type"/>
</dbReference>
<dbReference type="GO" id="GO:0008270">
    <property type="term" value="F:zinc ion binding"/>
    <property type="evidence" value="ECO:0007669"/>
    <property type="project" value="UniProtKB-KW"/>
</dbReference>
<feature type="domain" description="C2H2-type" evidence="10">
    <location>
        <begin position="983"/>
        <end position="1010"/>
    </location>
</feature>
<feature type="compositionally biased region" description="Basic and acidic residues" evidence="9">
    <location>
        <begin position="1053"/>
        <end position="1066"/>
    </location>
</feature>
<dbReference type="InterPro" id="IPR050331">
    <property type="entry name" value="Zinc_finger"/>
</dbReference>
<dbReference type="FunFam" id="3.30.160.60:FF:000534">
    <property type="entry name" value="zinc finger protein 674"/>
    <property type="match status" value="2"/>
</dbReference>
<feature type="compositionally biased region" description="Basic and acidic residues" evidence="9">
    <location>
        <begin position="1077"/>
        <end position="1086"/>
    </location>
</feature>
<feature type="domain" description="C2H2-type" evidence="10">
    <location>
        <begin position="742"/>
        <end position="770"/>
    </location>
</feature>
<feature type="domain" description="C2H2-type" evidence="10">
    <location>
        <begin position="812"/>
        <end position="835"/>
    </location>
</feature>
<evidence type="ECO:0000256" key="1">
    <source>
        <dbReference type="ARBA" id="ARBA00004123"/>
    </source>
</evidence>
<evidence type="ECO:0000313" key="11">
    <source>
        <dbReference type="EMBL" id="CAH0718568.1"/>
    </source>
</evidence>
<keyword evidence="6" id="KW-0238">DNA-binding</keyword>
<dbReference type="PROSITE" id="PS50157">
    <property type="entry name" value="ZINC_FINGER_C2H2_2"/>
    <property type="match status" value="10"/>
</dbReference>
<evidence type="ECO:0000256" key="2">
    <source>
        <dbReference type="ARBA" id="ARBA00022723"/>
    </source>
</evidence>
<evidence type="ECO:0000313" key="12">
    <source>
        <dbReference type="Proteomes" id="UP000838878"/>
    </source>
</evidence>
<dbReference type="AlphaFoldDB" id="A0A8J9VB03"/>
<keyword evidence="3" id="KW-0677">Repeat</keyword>
<dbReference type="Proteomes" id="UP000838878">
    <property type="component" value="Chromosome 13"/>
</dbReference>
<keyword evidence="5" id="KW-0862">Zinc</keyword>
<evidence type="ECO:0000256" key="3">
    <source>
        <dbReference type="ARBA" id="ARBA00022737"/>
    </source>
</evidence>
<dbReference type="GO" id="GO:0010468">
    <property type="term" value="P:regulation of gene expression"/>
    <property type="evidence" value="ECO:0007669"/>
    <property type="project" value="TreeGrafter"/>
</dbReference>
<sequence>MSSQSSEYQTSDSMSLIDNMQIKEEETNELILDIKPEKEDIISDDNPFENVQVEVKEEFITPNCEDDKENMSIPVDEAENFIVTEINDTNLDDSVKMEMPYEYPSIDDGSMDSEEATALNNVEACLQDEINIKHEIYEEQSKEDIDKIIKEEMDITVTETHLISNKVINTTSTITNPQDGLMQSQTTKTLVMEIHPMGGVTLGRMGNPEEILPTFNSEYDKASEYDESFQLNSITGNVLSLEQDAYGLLKADHCTEKRYNCHKCDKSFKKSSYLKGHMRVHTSIENRAMGLIKGLKTRMANMKKKICKDIKEEVKNIGDTFKKNSRLEILENRTRVKEEVKKEGYECTCGEVYKRKKLRLSLKSFKMSSQSSEYQTSDSMSLIDNMQIKEEETNELILDIKPEKEDIISDDNPFENVQVEVKEEFITPNCEDDKENMCIPVDEAENFIVTEINDTNLDDSVKMEMPYEYPSIDDGSMDSEEATALNNVEACLQDEINIKHEIYEEQSKEDIDKIIKEEMDITVTETHLISNKVINTTSTITNPQDGLVQSQTTKTLVMEIHPMGGVTLGRMGNPEEILPTFNSEYDKASEYDESFQLNSITGNVLSLEQEAYGLLKADHCTEKRYNCHKCDKSFKKSSYLKGHMRVHTSIENRAMGLIKGLKTRMANMKKKICKDIKEEVKNIGDTFKKNSRLERLENRTRVKEEVKKEGYECTCGEVYKRKIRMLSCLRSHDECKDADFCFSCISCSKQFKDINELTLHRKRLHRKRFPCKFCPTDYSTRKELFKHLQIHQKVQLMEYKVISEVVKGKQELKCFMCSKSFSDLSELKSHVMDDHKEPYICPHCNGKFVKIIDFGNHTKTYHPEVEGQSVLDVLEAFSKLVQAWKCEECNLQFHEADKFAKHQVENHSPDLKAKEQFQCTDCRRVFVSQKGLTSHKRIHHSTGSTEETESVEKGVMCVECRKICKDMNALTSHMRLHSLDRKYPCKFCDFRFATPEKRKAHAELHTGDMKYVCFICEYQCSSENRLKQHKMSLKHLNMKEFLLTGKPLIEEQSTSKKSDKKSDEKEKKRKHSSSSSGDERESTCDVCGDKFPSEEYMLKHKQTHPFIEFPNEDTPTRIFFK</sequence>
<feature type="domain" description="C2H2-type" evidence="10">
    <location>
        <begin position="769"/>
        <end position="791"/>
    </location>
</feature>
<dbReference type="OrthoDB" id="7430321at2759"/>
<evidence type="ECO:0000256" key="7">
    <source>
        <dbReference type="ARBA" id="ARBA00023242"/>
    </source>
</evidence>
<keyword evidence="4 8" id="KW-0863">Zinc-finger</keyword>
<dbReference type="SUPFAM" id="SSF57667">
    <property type="entry name" value="beta-beta-alpha zinc fingers"/>
    <property type="match status" value="5"/>
</dbReference>
<dbReference type="InterPro" id="IPR036236">
    <property type="entry name" value="Znf_C2H2_sf"/>
</dbReference>
<feature type="region of interest" description="Disordered" evidence="9">
    <location>
        <begin position="1051"/>
        <end position="1086"/>
    </location>
</feature>
<proteinExistence type="predicted"/>
<feature type="region of interest" description="Disordered" evidence="9">
    <location>
        <begin position="1"/>
        <end position="22"/>
    </location>
</feature>
<evidence type="ECO:0000259" key="10">
    <source>
        <dbReference type="PROSITE" id="PS50157"/>
    </source>
</evidence>
<protein>
    <recommendedName>
        <fullName evidence="10">C2H2-type domain-containing protein</fullName>
    </recommendedName>
</protein>
<evidence type="ECO:0000256" key="8">
    <source>
        <dbReference type="PROSITE-ProRule" id="PRU00042"/>
    </source>
</evidence>
<dbReference type="Pfam" id="PF00096">
    <property type="entry name" value="zf-C2H2"/>
    <property type="match status" value="5"/>
</dbReference>
<gene>
    <name evidence="11" type="ORF">BINO364_LOCUS5029</name>
</gene>
<evidence type="ECO:0000256" key="5">
    <source>
        <dbReference type="ARBA" id="ARBA00022833"/>
    </source>
</evidence>
<dbReference type="PROSITE" id="PS00028">
    <property type="entry name" value="ZINC_FINGER_C2H2_1"/>
    <property type="match status" value="12"/>
</dbReference>
<keyword evidence="7" id="KW-0539">Nucleus</keyword>
<feature type="domain" description="C2H2-type" evidence="10">
    <location>
        <begin position="884"/>
        <end position="912"/>
    </location>
</feature>
<evidence type="ECO:0000256" key="6">
    <source>
        <dbReference type="ARBA" id="ARBA00023125"/>
    </source>
</evidence>
<evidence type="ECO:0000256" key="9">
    <source>
        <dbReference type="SAM" id="MobiDB-lite"/>
    </source>
</evidence>
<feature type="domain" description="C2H2-type" evidence="10">
    <location>
        <begin position="625"/>
        <end position="652"/>
    </location>
</feature>
<feature type="domain" description="C2H2-type" evidence="10">
    <location>
        <begin position="259"/>
        <end position="286"/>
    </location>
</feature>
<feature type="domain" description="C2H2-type" evidence="10">
    <location>
        <begin position="955"/>
        <end position="982"/>
    </location>
</feature>
<feature type="domain" description="C2H2-type" evidence="10">
    <location>
        <begin position="917"/>
        <end position="944"/>
    </location>
</feature>
<reference evidence="11" key="1">
    <citation type="submission" date="2021-12" db="EMBL/GenBank/DDBJ databases">
        <authorList>
            <person name="Martin H S."/>
        </authorList>
    </citation>
    <scope>NUCLEOTIDE SEQUENCE</scope>
</reference>
<dbReference type="GO" id="GO:0003677">
    <property type="term" value="F:DNA binding"/>
    <property type="evidence" value="ECO:0007669"/>
    <property type="project" value="UniProtKB-KW"/>
</dbReference>
<feature type="domain" description="C2H2-type" evidence="10">
    <location>
        <begin position="1082"/>
        <end position="1104"/>
    </location>
</feature>
<name>A0A8J9VB03_9NEOP</name>
<feature type="compositionally biased region" description="Low complexity" evidence="9">
    <location>
        <begin position="1"/>
        <end position="15"/>
    </location>
</feature>
<organism evidence="11 12">
    <name type="scientific">Brenthis ino</name>
    <name type="common">lesser marbled fritillary</name>
    <dbReference type="NCBI Taxonomy" id="405034"/>
    <lineage>
        <taxon>Eukaryota</taxon>
        <taxon>Metazoa</taxon>
        <taxon>Ecdysozoa</taxon>
        <taxon>Arthropoda</taxon>
        <taxon>Hexapoda</taxon>
        <taxon>Insecta</taxon>
        <taxon>Pterygota</taxon>
        <taxon>Neoptera</taxon>
        <taxon>Endopterygota</taxon>
        <taxon>Lepidoptera</taxon>
        <taxon>Glossata</taxon>
        <taxon>Ditrysia</taxon>
        <taxon>Papilionoidea</taxon>
        <taxon>Nymphalidae</taxon>
        <taxon>Heliconiinae</taxon>
        <taxon>Argynnini</taxon>
        <taxon>Brenthis</taxon>
    </lineage>
</organism>
<keyword evidence="2" id="KW-0479">Metal-binding</keyword>
<dbReference type="Gene3D" id="3.30.160.60">
    <property type="entry name" value="Classic Zinc Finger"/>
    <property type="match status" value="6"/>
</dbReference>
<feature type="non-terminal residue" evidence="11">
    <location>
        <position position="1121"/>
    </location>
</feature>
<keyword evidence="12" id="KW-1185">Reference proteome</keyword>
<dbReference type="GO" id="GO:0005634">
    <property type="term" value="C:nucleus"/>
    <property type="evidence" value="ECO:0007669"/>
    <property type="project" value="UniProtKB-SubCell"/>
</dbReference>
<comment type="subcellular location">
    <subcellularLocation>
        <location evidence="1">Nucleus</location>
    </subcellularLocation>
</comment>
<evidence type="ECO:0000256" key="4">
    <source>
        <dbReference type="ARBA" id="ARBA00022771"/>
    </source>
</evidence>
<dbReference type="PANTHER" id="PTHR16515:SF49">
    <property type="entry name" value="GASTRULA ZINC FINGER PROTEIN XLCGF49.1-LIKE-RELATED"/>
    <property type="match status" value="1"/>
</dbReference>
<dbReference type="PANTHER" id="PTHR16515">
    <property type="entry name" value="PR DOMAIN ZINC FINGER PROTEIN"/>
    <property type="match status" value="1"/>
</dbReference>
<accession>A0A8J9VB03</accession>
<dbReference type="SMART" id="SM00355">
    <property type="entry name" value="ZnF_C2H2"/>
    <property type="match status" value="12"/>
</dbReference>
<dbReference type="EMBL" id="OV170233">
    <property type="protein sequence ID" value="CAH0718568.1"/>
    <property type="molecule type" value="Genomic_DNA"/>
</dbReference>